<evidence type="ECO:0000256" key="1">
    <source>
        <dbReference type="ARBA" id="ARBA00022737"/>
    </source>
</evidence>
<dbReference type="Proteomes" id="UP000028725">
    <property type="component" value="Unassembled WGS sequence"/>
</dbReference>
<proteinExistence type="predicted"/>
<evidence type="ECO:0000313" key="4">
    <source>
        <dbReference type="EMBL" id="KFE71177.1"/>
    </source>
</evidence>
<dbReference type="Pfam" id="PF25023">
    <property type="entry name" value="TEN_YD-shell"/>
    <property type="match status" value="2"/>
</dbReference>
<dbReference type="SUPFAM" id="SSF101898">
    <property type="entry name" value="NHL repeat"/>
    <property type="match status" value="1"/>
</dbReference>
<evidence type="ECO:0000313" key="5">
    <source>
        <dbReference type="Proteomes" id="UP000028725"/>
    </source>
</evidence>
<keyword evidence="5" id="KW-1185">Reference proteome</keyword>
<organism evidence="4 5">
    <name type="scientific">Hyalangium minutum</name>
    <dbReference type="NCBI Taxonomy" id="394096"/>
    <lineage>
        <taxon>Bacteria</taxon>
        <taxon>Pseudomonadati</taxon>
        <taxon>Myxococcota</taxon>
        <taxon>Myxococcia</taxon>
        <taxon>Myxococcales</taxon>
        <taxon>Cystobacterineae</taxon>
        <taxon>Archangiaceae</taxon>
        <taxon>Hyalangium</taxon>
    </lineage>
</organism>
<evidence type="ECO:0000259" key="3">
    <source>
        <dbReference type="Pfam" id="PF25023"/>
    </source>
</evidence>
<comment type="caution">
    <text evidence="4">The sequence shown here is derived from an EMBL/GenBank/DDBJ whole genome shotgun (WGS) entry which is preliminary data.</text>
</comment>
<dbReference type="PANTHER" id="PTHR32305">
    <property type="match status" value="1"/>
</dbReference>
<feature type="domain" description="DUF6531" evidence="2">
    <location>
        <begin position="223"/>
        <end position="296"/>
    </location>
</feature>
<dbReference type="OrthoDB" id="9757552at2"/>
<feature type="domain" description="Teneurin-like YD-shell" evidence="3">
    <location>
        <begin position="1010"/>
        <end position="1199"/>
    </location>
</feature>
<dbReference type="InterPro" id="IPR031325">
    <property type="entry name" value="RHS_repeat"/>
</dbReference>
<dbReference type="InterPro" id="IPR056823">
    <property type="entry name" value="TEN-like_YD-shell"/>
</dbReference>
<dbReference type="InterPro" id="IPR006530">
    <property type="entry name" value="YD"/>
</dbReference>
<sequence>MMPATKHMDPILGVDIHLIITPPGPVIPIPHPHIGMVFDPFDYIPVIGSTVNVNFLPRAQAGTGGVELPPHFPIGGVFAKPPANENETFMGSATVAVDGDAFTNMTLPVLSCQDIGMPSPPRKRGPAAKTLLLPSSIVLSIPAGPPVRVGGPPTISLMGMLTQFALGALLKGLKKLRKLQKASRKMKKLSDRIHKAADKLMDKLKLSKRARDWIHKRICNFTGHPVDVATGRTVTEALDWEIPGPLPLKFERNYSSSLSWRDSTLGYGWSHSLDMAVWEEDAQVVYRSEDGREIEFPATGAPRGRMPVGTEIHDPINRLTLRRLSESRWSIETHDGLVHDFRQLVPQGRYHVVRSQNRQGDFITYKYDEHGCLEWLTDSVDRRVRFEHDNNHRLTKVWLPHPTQPGLVLHNHYHYSDAGDLLEASDALGNHFRYTYSNHLLTRETDRSGLSFHFEYDGKTAEAWCIRTWGDGGIYDHSLAYDKTHEITLVTNSLGHTTTYHCRQGLVVREIDPLGGEWKHEYDQFLRQTLAVNPHGHETHFEYDSRGNRVKIHLPDDSSFTLSYDSRNLLTGAIDTTGGVWNWRHDLRGNLIARTNPQGALYEYHYSGGLLALVTGPEGQCAAFEYDSYKNLTCITAPDGTKTVYKYDRLGRIINARDPSGAEQLIGYDALGRQTRIAETNGTIYDLKYNPEGYLLEIADPHETVHLGYVGFHKLASVEQSGRRIRYEYDTEDNLVAVVNEHGERLVFELDPRGLVSREIGFDGAIRTYSYDLAGRLAREQLPSGRSSTYEYDPMGRPTHVRYSDNSFRRFKYRPDGVISAAQNEHVNISFQHDALGRLIEERSGESWIKARYDTMGERVELSSSHGAKQLIKRSVLGDVASFHYGSRERSWEVAFSRDPAGLELGRNLPCNVMVRWARGALGEPLEQRTHGSQGLLEQRSFAWRSDSTLNHIDDLARGTTRFEYDLHGRLASAHYPDGQTRHSTTGTARNPPEGACFNLPGGQFSSGHGVQCTYDADGNLIRKSVPGGMAWQYSWDDAGTLREAKRSDGLRVHFTYDPFGRRISKRCFVKTVSGPEKSSSSTHWVWDQDAVLHEISSNSGITTWLFEPESFALLGKEDSSGRYWAVTDQLGSPTELYDESGSLAWRSHLDILGVASTETYRTTCPWRWPGQYEDGETGLYYNYHRYYDPSIGRYISQDPIRIEGGLDLYAYVSDPLCWMDPLGLMGIINRGGAFRVLDALKKSGEVGHHMPQNRFLEQIKLSRGKGPALGMTDADHALTRTFAGKGKATMRIDKDLLFRERLYKDIRDVRKLFGGKYNKGLREMLDYAKTLPEYHIRRKKDC</sequence>
<dbReference type="Pfam" id="PF05593">
    <property type="entry name" value="RHS_repeat"/>
    <property type="match status" value="1"/>
</dbReference>
<dbReference type="EMBL" id="JMCB01000002">
    <property type="protein sequence ID" value="KFE71177.1"/>
    <property type="molecule type" value="Genomic_DNA"/>
</dbReference>
<dbReference type="PANTHER" id="PTHR32305:SF15">
    <property type="entry name" value="PROTEIN RHSA-RELATED"/>
    <property type="match status" value="1"/>
</dbReference>
<protein>
    <recommendedName>
        <fullName evidence="6">Rhs family protein</fullName>
    </recommendedName>
</protein>
<name>A0A085WU14_9BACT</name>
<dbReference type="Pfam" id="PF20148">
    <property type="entry name" value="DUF6531"/>
    <property type="match status" value="1"/>
</dbReference>
<dbReference type="CDD" id="cd14740">
    <property type="entry name" value="PAAR_4"/>
    <property type="match status" value="1"/>
</dbReference>
<accession>A0A085WU14</accession>
<gene>
    <name evidence="4" type="ORF">DB31_3307</name>
</gene>
<dbReference type="InterPro" id="IPR050708">
    <property type="entry name" value="T6SS_VgrG/RHS"/>
</dbReference>
<dbReference type="Gene3D" id="2.180.10.10">
    <property type="entry name" value="RHS repeat-associated core"/>
    <property type="match status" value="3"/>
</dbReference>
<dbReference type="NCBIfam" id="TIGR03696">
    <property type="entry name" value="Rhs_assc_core"/>
    <property type="match status" value="1"/>
</dbReference>
<reference evidence="4 5" key="1">
    <citation type="submission" date="2014-04" db="EMBL/GenBank/DDBJ databases">
        <title>Genome assembly of Hyalangium minutum DSM 14724.</title>
        <authorList>
            <person name="Sharma G."/>
            <person name="Subramanian S."/>
        </authorList>
    </citation>
    <scope>NUCLEOTIDE SEQUENCE [LARGE SCALE GENOMIC DNA]</scope>
    <source>
        <strain evidence="4 5">DSM 14724</strain>
    </source>
</reference>
<dbReference type="STRING" id="394096.DB31_3307"/>
<feature type="domain" description="Teneurin-like YD-shell" evidence="3">
    <location>
        <begin position="480"/>
        <end position="656"/>
    </location>
</feature>
<dbReference type="PATRIC" id="fig|394096.3.peg.957"/>
<dbReference type="NCBIfam" id="TIGR01643">
    <property type="entry name" value="YD_repeat_2x"/>
    <property type="match status" value="5"/>
</dbReference>
<keyword evidence="1" id="KW-0677">Repeat</keyword>
<dbReference type="InterPro" id="IPR045351">
    <property type="entry name" value="DUF6531"/>
</dbReference>
<evidence type="ECO:0000259" key="2">
    <source>
        <dbReference type="Pfam" id="PF20148"/>
    </source>
</evidence>
<dbReference type="InterPro" id="IPR022385">
    <property type="entry name" value="Rhs_assc_core"/>
</dbReference>
<evidence type="ECO:0008006" key="6">
    <source>
        <dbReference type="Google" id="ProtNLM"/>
    </source>
</evidence>